<name>A0AAE1LFB7_9NEOP</name>
<dbReference type="InterPro" id="IPR012346">
    <property type="entry name" value="p53/RUNT-type_TF_DNA-bd_sf"/>
</dbReference>
<organism evidence="14 15">
    <name type="scientific">Frankliniella fusca</name>
    <dbReference type="NCBI Taxonomy" id="407009"/>
    <lineage>
        <taxon>Eukaryota</taxon>
        <taxon>Metazoa</taxon>
        <taxon>Ecdysozoa</taxon>
        <taxon>Arthropoda</taxon>
        <taxon>Hexapoda</taxon>
        <taxon>Insecta</taxon>
        <taxon>Pterygota</taxon>
        <taxon>Neoptera</taxon>
        <taxon>Paraneoptera</taxon>
        <taxon>Thysanoptera</taxon>
        <taxon>Terebrantia</taxon>
        <taxon>Thripoidea</taxon>
        <taxon>Thripidae</taxon>
        <taxon>Frankliniella</taxon>
    </lineage>
</organism>
<keyword evidence="4 11" id="KW-0479">Metal-binding</keyword>
<keyword evidence="7" id="KW-0238">DNA-binding</keyword>
<evidence type="ECO:0000256" key="11">
    <source>
        <dbReference type="PIRSR" id="PIRSR602117-1"/>
    </source>
</evidence>
<dbReference type="Gene3D" id="2.60.40.720">
    <property type="match status" value="1"/>
</dbReference>
<dbReference type="PANTHER" id="PTHR11447:SF16">
    <property type="entry name" value="P53 PROTEIN LONG FORM VARIANT 1"/>
    <property type="match status" value="1"/>
</dbReference>
<reference evidence="14" key="2">
    <citation type="journal article" date="2023" name="BMC Genomics">
        <title>Pest status, molecular evolution, and epigenetic factors derived from the genome assembly of Frankliniella fusca, a thysanopteran phytovirus vector.</title>
        <authorList>
            <person name="Catto M.A."/>
            <person name="Labadie P.E."/>
            <person name="Jacobson A.L."/>
            <person name="Kennedy G.G."/>
            <person name="Srinivasan R."/>
            <person name="Hunt B.G."/>
        </authorList>
    </citation>
    <scope>NUCLEOTIDE SEQUENCE</scope>
    <source>
        <strain evidence="14">PL_HMW_Pooled</strain>
    </source>
</reference>
<feature type="binding site" evidence="11">
    <location>
        <position position="206"/>
    </location>
    <ligand>
        <name>Zn(2+)</name>
        <dbReference type="ChEBI" id="CHEBI:29105"/>
    </ligand>
</feature>
<evidence type="ECO:0000313" key="14">
    <source>
        <dbReference type="EMBL" id="KAK3917360.1"/>
    </source>
</evidence>
<evidence type="ECO:0000313" key="15">
    <source>
        <dbReference type="Proteomes" id="UP001219518"/>
    </source>
</evidence>
<feature type="binding site" evidence="11">
    <location>
        <position position="143"/>
    </location>
    <ligand>
        <name>Zn(2+)</name>
        <dbReference type="ChEBI" id="CHEBI:29105"/>
    </ligand>
</feature>
<evidence type="ECO:0000256" key="5">
    <source>
        <dbReference type="ARBA" id="ARBA00022833"/>
    </source>
</evidence>
<dbReference type="InterPro" id="IPR008967">
    <property type="entry name" value="p53-like_TF_DNA-bd_sf"/>
</dbReference>
<evidence type="ECO:0000256" key="9">
    <source>
        <dbReference type="ARBA" id="ARBA00023163"/>
    </source>
</evidence>
<dbReference type="SUPFAM" id="SSF49417">
    <property type="entry name" value="p53-like transcription factors"/>
    <property type="match status" value="1"/>
</dbReference>
<protein>
    <submittedName>
        <fullName evidence="14">Tumor protein 63</fullName>
    </submittedName>
</protein>
<feature type="binding site" evidence="11">
    <location>
        <position position="146"/>
    </location>
    <ligand>
        <name>Zn(2+)</name>
        <dbReference type="ChEBI" id="CHEBI:29105"/>
    </ligand>
</feature>
<dbReference type="GO" id="GO:0046872">
    <property type="term" value="F:metal ion binding"/>
    <property type="evidence" value="ECO:0007669"/>
    <property type="project" value="UniProtKB-KW"/>
</dbReference>
<dbReference type="GO" id="GO:0006915">
    <property type="term" value="P:apoptotic process"/>
    <property type="evidence" value="ECO:0007669"/>
    <property type="project" value="UniProtKB-KW"/>
</dbReference>
<evidence type="ECO:0000256" key="3">
    <source>
        <dbReference type="ARBA" id="ARBA00022703"/>
    </source>
</evidence>
<keyword evidence="3" id="KW-0053">Apoptosis</keyword>
<feature type="domain" description="p53 DNA-binding" evidence="13">
    <location>
        <begin position="68"/>
        <end position="249"/>
    </location>
</feature>
<keyword evidence="5 11" id="KW-0862">Zinc</keyword>
<feature type="site" description="Interaction with DNA" evidence="12">
    <location>
        <position position="88"/>
    </location>
</feature>
<dbReference type="EMBL" id="JAHWGI010000723">
    <property type="protein sequence ID" value="KAK3917360.1"/>
    <property type="molecule type" value="Genomic_DNA"/>
</dbReference>
<gene>
    <name evidence="14" type="ORF">KUF71_006891</name>
</gene>
<feature type="binding site" evidence="11">
    <location>
        <position position="210"/>
    </location>
    <ligand>
        <name>Zn(2+)</name>
        <dbReference type="ChEBI" id="CHEBI:29105"/>
    </ligand>
</feature>
<keyword evidence="8" id="KW-0010">Activator</keyword>
<keyword evidence="6" id="KW-0805">Transcription regulation</keyword>
<keyword evidence="15" id="KW-1185">Reference proteome</keyword>
<dbReference type="PANTHER" id="PTHR11447">
    <property type="entry name" value="CELLULAR TUMOR ANTIGEN P53"/>
    <property type="match status" value="1"/>
</dbReference>
<dbReference type="AlphaFoldDB" id="A0AAE1LFB7"/>
<evidence type="ECO:0000256" key="12">
    <source>
        <dbReference type="PIRSR" id="PIRSR602117-2"/>
    </source>
</evidence>
<proteinExistence type="inferred from homology"/>
<dbReference type="CDD" id="cd08367">
    <property type="entry name" value="P53"/>
    <property type="match status" value="1"/>
</dbReference>
<dbReference type="Proteomes" id="UP001219518">
    <property type="component" value="Unassembled WGS sequence"/>
</dbReference>
<comment type="cofactor">
    <cofactor evidence="11">
        <name>Zn(2+)</name>
        <dbReference type="ChEBI" id="CHEBI:29105"/>
    </cofactor>
    <text evidence="11">Binds 1 zinc ion per subunit.</text>
</comment>
<evidence type="ECO:0000256" key="7">
    <source>
        <dbReference type="ARBA" id="ARBA00023125"/>
    </source>
</evidence>
<dbReference type="GO" id="GO:0000981">
    <property type="term" value="F:DNA-binding transcription factor activity, RNA polymerase II-specific"/>
    <property type="evidence" value="ECO:0007669"/>
    <property type="project" value="TreeGrafter"/>
</dbReference>
<evidence type="ECO:0000256" key="8">
    <source>
        <dbReference type="ARBA" id="ARBA00023159"/>
    </source>
</evidence>
<dbReference type="PRINTS" id="PR00386">
    <property type="entry name" value="P53SUPPRESSR"/>
</dbReference>
<accession>A0AAE1LFB7</accession>
<keyword evidence="10" id="KW-0539">Nucleus</keyword>
<evidence type="ECO:0000259" key="13">
    <source>
        <dbReference type="Pfam" id="PF00870"/>
    </source>
</evidence>
<comment type="subcellular location">
    <subcellularLocation>
        <location evidence="1">Nucleus</location>
    </subcellularLocation>
</comment>
<dbReference type="InterPro" id="IPR011615">
    <property type="entry name" value="p53_DNA-bd"/>
</dbReference>
<dbReference type="GO" id="GO:0000978">
    <property type="term" value="F:RNA polymerase II cis-regulatory region sequence-specific DNA binding"/>
    <property type="evidence" value="ECO:0007669"/>
    <property type="project" value="TreeGrafter"/>
</dbReference>
<dbReference type="GO" id="GO:0005634">
    <property type="term" value="C:nucleus"/>
    <property type="evidence" value="ECO:0007669"/>
    <property type="project" value="UniProtKB-SubCell"/>
</dbReference>
<comment type="caution">
    <text evidence="14">The sequence shown here is derived from an EMBL/GenBank/DDBJ whole genome shotgun (WGS) entry which is preliminary data.</text>
</comment>
<reference evidence="14" key="1">
    <citation type="submission" date="2021-07" db="EMBL/GenBank/DDBJ databases">
        <authorList>
            <person name="Catto M.A."/>
            <person name="Jacobson A."/>
            <person name="Kennedy G."/>
            <person name="Labadie P."/>
            <person name="Hunt B.G."/>
            <person name="Srinivasan R."/>
        </authorList>
    </citation>
    <scope>NUCLEOTIDE SEQUENCE</scope>
    <source>
        <strain evidence="14">PL_HMW_Pooled</strain>
        <tissue evidence="14">Head</tissue>
    </source>
</reference>
<evidence type="ECO:0000256" key="1">
    <source>
        <dbReference type="ARBA" id="ARBA00004123"/>
    </source>
</evidence>
<dbReference type="InterPro" id="IPR002117">
    <property type="entry name" value="p53_tumour_suppressor"/>
</dbReference>
<evidence type="ECO:0000256" key="4">
    <source>
        <dbReference type="ARBA" id="ARBA00022723"/>
    </source>
</evidence>
<evidence type="ECO:0000256" key="6">
    <source>
        <dbReference type="ARBA" id="ARBA00023015"/>
    </source>
</evidence>
<evidence type="ECO:0000256" key="2">
    <source>
        <dbReference type="ARBA" id="ARBA00006167"/>
    </source>
</evidence>
<dbReference type="Pfam" id="PF00870">
    <property type="entry name" value="P53"/>
    <property type="match status" value="1"/>
</dbReference>
<comment type="similarity">
    <text evidence="2">Belongs to the p53 family.</text>
</comment>
<evidence type="ECO:0000256" key="10">
    <source>
        <dbReference type="ARBA" id="ARBA00023242"/>
    </source>
</evidence>
<keyword evidence="9" id="KW-0804">Transcription</keyword>
<sequence length="343" mass="38646">MSQLSDIMGSDLLEHIMKEEGVPEAACLLEQLEQFPDSSLDTAAPQLMAQIGEQTYPSASATGMLPPTDDYPGLFSFTVSIQESSYLKYSSALQKFFVEPVKMVPVKIMWNIPSNFIKCQNIFVRALLVYSDPNRFQEAVKRCVVHKDRDNPWNAGFEELKDHVIISVNENSKHEINESSGRRSVLVPLQHQEDTKYCLVFYKLMCRTSCSRSDMDVIFTLEDESGNVLGRKKLSVKICMAPERDFKKEVKINMPDPINGKRKRVQPEVYIKKDISEPAQSSSFVVVAASPADAALAKDMLQTFNIYQEKLRGKAPIAKVIDCDNVPQENNVPINPCSLENQI</sequence>